<dbReference type="PROSITE" id="PS50127">
    <property type="entry name" value="UBC_2"/>
    <property type="match status" value="1"/>
</dbReference>
<dbReference type="GO" id="GO:0005524">
    <property type="term" value="F:ATP binding"/>
    <property type="evidence" value="ECO:0007669"/>
    <property type="project" value="UniProtKB-KW"/>
</dbReference>
<dbReference type="PANTHER" id="PTHR46116:SF15">
    <property type="entry name" value="(E3-INDEPENDENT) E2 UBIQUITIN-CONJUGATING ENZYME"/>
    <property type="match status" value="1"/>
</dbReference>
<dbReference type="GO" id="GO:0061631">
    <property type="term" value="F:ubiquitin conjugating enzyme activity"/>
    <property type="evidence" value="ECO:0007669"/>
    <property type="project" value="UniProtKB-EC"/>
</dbReference>
<dbReference type="CDD" id="cd23837">
    <property type="entry name" value="UBCc_UBE2O"/>
    <property type="match status" value="1"/>
</dbReference>
<feature type="non-terminal residue" evidence="8">
    <location>
        <position position="698"/>
    </location>
</feature>
<dbReference type="AlphaFoldDB" id="A0A8T0H9H8"/>
<dbReference type="Gene3D" id="3.10.110.10">
    <property type="entry name" value="Ubiquitin Conjugating Enzyme"/>
    <property type="match status" value="1"/>
</dbReference>
<evidence type="ECO:0000259" key="7">
    <source>
        <dbReference type="PROSITE" id="PS50127"/>
    </source>
</evidence>
<dbReference type="FunFam" id="3.10.110.10:FF:000028">
    <property type="entry name" value="Probable ubiquitin-conjugating enzyme E2 23"/>
    <property type="match status" value="1"/>
</dbReference>
<evidence type="ECO:0000256" key="3">
    <source>
        <dbReference type="ARBA" id="ARBA00022741"/>
    </source>
</evidence>
<dbReference type="InterPro" id="IPR016135">
    <property type="entry name" value="UBQ-conjugating_enzyme/RWD"/>
</dbReference>
<organism evidence="8 9">
    <name type="scientific">Ceratodon purpureus</name>
    <name type="common">Fire moss</name>
    <name type="synonym">Dicranum purpureum</name>
    <dbReference type="NCBI Taxonomy" id="3225"/>
    <lineage>
        <taxon>Eukaryota</taxon>
        <taxon>Viridiplantae</taxon>
        <taxon>Streptophyta</taxon>
        <taxon>Embryophyta</taxon>
        <taxon>Bryophyta</taxon>
        <taxon>Bryophytina</taxon>
        <taxon>Bryopsida</taxon>
        <taxon>Dicranidae</taxon>
        <taxon>Pseudoditrichales</taxon>
        <taxon>Ditrichaceae</taxon>
        <taxon>Ceratodon</taxon>
    </lineage>
</organism>
<dbReference type="InterPro" id="IPR057734">
    <property type="entry name" value="UBE2O-like_SH3-C"/>
</dbReference>
<dbReference type="EC" id="2.3.2.23" evidence="1"/>
<reference evidence="8" key="1">
    <citation type="submission" date="2020-06" db="EMBL/GenBank/DDBJ databases">
        <title>WGS assembly of Ceratodon purpureus strain R40.</title>
        <authorList>
            <person name="Carey S.B."/>
            <person name="Jenkins J."/>
            <person name="Shu S."/>
            <person name="Lovell J.T."/>
            <person name="Sreedasyam A."/>
            <person name="Maumus F."/>
            <person name="Tiley G.P."/>
            <person name="Fernandez-Pozo N."/>
            <person name="Barry K."/>
            <person name="Chen C."/>
            <person name="Wang M."/>
            <person name="Lipzen A."/>
            <person name="Daum C."/>
            <person name="Saski C.A."/>
            <person name="Payton A.C."/>
            <person name="Mcbreen J.C."/>
            <person name="Conrad R.E."/>
            <person name="Kollar L.M."/>
            <person name="Olsson S."/>
            <person name="Huttunen S."/>
            <person name="Landis J.B."/>
            <person name="Wickett N.J."/>
            <person name="Johnson M.G."/>
            <person name="Rensing S.A."/>
            <person name="Grimwood J."/>
            <person name="Schmutz J."/>
            <person name="Mcdaniel S.F."/>
        </authorList>
    </citation>
    <scope>NUCLEOTIDE SEQUENCE</scope>
    <source>
        <strain evidence="8">R40</strain>
    </source>
</reference>
<evidence type="ECO:0000313" key="8">
    <source>
        <dbReference type="EMBL" id="KAG0566839.1"/>
    </source>
</evidence>
<dbReference type="Pfam" id="PF23044">
    <property type="entry name" value="SH3-C_UBE2O"/>
    <property type="match status" value="1"/>
</dbReference>
<keyword evidence="3" id="KW-0547">Nucleotide-binding</keyword>
<dbReference type="EMBL" id="CM026428">
    <property type="protein sequence ID" value="KAG0566839.1"/>
    <property type="molecule type" value="Genomic_DNA"/>
</dbReference>
<feature type="domain" description="UBC core" evidence="7">
    <location>
        <begin position="454"/>
        <end position="614"/>
    </location>
</feature>
<keyword evidence="4" id="KW-0833">Ubl conjugation pathway</keyword>
<keyword evidence="5" id="KW-0067">ATP-binding</keyword>
<keyword evidence="9" id="KW-1185">Reference proteome</keyword>
<evidence type="ECO:0000256" key="6">
    <source>
        <dbReference type="SAM" id="MobiDB-lite"/>
    </source>
</evidence>
<dbReference type="SMART" id="SM00212">
    <property type="entry name" value="UBCc"/>
    <property type="match status" value="1"/>
</dbReference>
<comment type="caution">
    <text evidence="8">The sequence shown here is derived from an EMBL/GenBank/DDBJ whole genome shotgun (WGS) entry which is preliminary data.</text>
</comment>
<dbReference type="InterPro" id="IPR057733">
    <property type="entry name" value="UBE2O-like_SH3-B"/>
</dbReference>
<protein>
    <recommendedName>
        <fullName evidence="1">E2 ubiquitin-conjugating enzyme</fullName>
        <ecNumber evidence="1">2.3.2.23</ecNumber>
    </recommendedName>
</protein>
<proteinExistence type="predicted"/>
<evidence type="ECO:0000256" key="5">
    <source>
        <dbReference type="ARBA" id="ARBA00022840"/>
    </source>
</evidence>
<evidence type="ECO:0000256" key="4">
    <source>
        <dbReference type="ARBA" id="ARBA00022786"/>
    </source>
</evidence>
<feature type="region of interest" description="Disordered" evidence="6">
    <location>
        <begin position="89"/>
        <end position="113"/>
    </location>
</feature>
<dbReference type="Pfam" id="PF00179">
    <property type="entry name" value="UQ_con"/>
    <property type="match status" value="1"/>
</dbReference>
<dbReference type="InterPro" id="IPR000608">
    <property type="entry name" value="UBC"/>
</dbReference>
<evidence type="ECO:0000313" key="9">
    <source>
        <dbReference type="Proteomes" id="UP000822688"/>
    </source>
</evidence>
<sequence length="698" mass="79612">MKYVDAKQRTGVVRWLQQNKSFESFPKFAKEETISLYEIVEHPHFNFCLGDVVMRLTTNQPKINKDESFKDIKEEKIRFNFKYVLKSEPHAENEDEQSIGSDDQEDVASNEDIQSFKREKRSCRRRGREGRSNHCNRPITDLSWIGNVIELKDGQIQVVWADGNISKVNPEDILVVNNEEEEFTFNANDVEIMYNNDALTWAQLEYNEEVEPNQMSLASVLDQIESSESVSQLENEDVLEKCINYTKRKLPIQNMETILDCSVDSSNCSPRRCKAPLAAACKKFVLRMKCVIKSMKPQSSSLGFPQGTLCCSHLHDVLDPYHTLRRSNFCLSASKINANLEKMMSNSKIDNNSTDCVCSIGNNNLSMVDNENTTSSLKSSTTQLQNDPEVKGLYPLLSLESRHHQFSNIEPPSYEEQVQKEMQQLPQFFKQFDSICGTTDHHFINNAISNPSKKWIKKIQSEWTILKENLPESIYVRVYEDRMDLMRAVIVGAQGTPYHDGLFVFDLQLPQEFPLVPPVVYYHSGGLRLNPNLYENGNVCLSLLNTWRGKSTELWDASNSTILQLLISLQGLVLNVNPYFNEAGYERQIGLPEGEKNSLLYNENAFLLSCKSMLYLFRHPPQGFEPLIRQHFQQRGPMLLKACAMYMNGALVGSLDENLQAKADGSTEKSTAGFRIMLSKLLVKLTAEFAKLDGQSDV</sequence>
<gene>
    <name evidence="8" type="ORF">KC19_7G091700</name>
</gene>
<accession>A0A8T0H9H8</accession>
<dbReference type="SUPFAM" id="SSF54495">
    <property type="entry name" value="UBC-like"/>
    <property type="match status" value="1"/>
</dbReference>
<keyword evidence="2" id="KW-0808">Transferase</keyword>
<dbReference type="Proteomes" id="UP000822688">
    <property type="component" value="Chromosome 7"/>
</dbReference>
<dbReference type="PANTHER" id="PTHR46116">
    <property type="entry name" value="(E3-INDEPENDENT) E2 UBIQUITIN-CONJUGATING ENZYME"/>
    <property type="match status" value="1"/>
</dbReference>
<evidence type="ECO:0000256" key="2">
    <source>
        <dbReference type="ARBA" id="ARBA00022679"/>
    </source>
</evidence>
<name>A0A8T0H9H8_CERPU</name>
<feature type="compositionally biased region" description="Acidic residues" evidence="6">
    <location>
        <begin position="93"/>
        <end position="109"/>
    </location>
</feature>
<dbReference type="Pfam" id="PF23043">
    <property type="entry name" value="SH3-B_UBE2O"/>
    <property type="match status" value="1"/>
</dbReference>
<evidence type="ECO:0000256" key="1">
    <source>
        <dbReference type="ARBA" id="ARBA00012486"/>
    </source>
</evidence>